<evidence type="ECO:0000313" key="3">
    <source>
        <dbReference type="EMBL" id="MDI4644186.1"/>
    </source>
</evidence>
<reference evidence="3" key="1">
    <citation type="submission" date="2023-04" db="EMBL/GenBank/DDBJ databases">
        <title>Comparative genomic analysis of Cohnella hashimotonis sp. nov., isolated from the International Space Station.</title>
        <authorList>
            <person name="Venkateswaran K."/>
            <person name="Simpson A."/>
        </authorList>
    </citation>
    <scope>NUCLEOTIDE SEQUENCE</scope>
    <source>
        <strain evidence="3">F6_2S_P_1</strain>
    </source>
</reference>
<accession>A0ABT6TBH9</accession>
<gene>
    <name evidence="3" type="ORF">KB449_04400</name>
</gene>
<evidence type="ECO:0000256" key="1">
    <source>
        <dbReference type="SAM" id="SignalP"/>
    </source>
</evidence>
<dbReference type="InterPro" id="IPR046878">
    <property type="entry name" value="Big_14"/>
</dbReference>
<dbReference type="Proteomes" id="UP001161691">
    <property type="component" value="Unassembled WGS sequence"/>
</dbReference>
<dbReference type="Pfam" id="PF20251">
    <property type="entry name" value="Big_14"/>
    <property type="match status" value="1"/>
</dbReference>
<keyword evidence="4" id="KW-1185">Reference proteome</keyword>
<evidence type="ECO:0000313" key="4">
    <source>
        <dbReference type="Proteomes" id="UP001161691"/>
    </source>
</evidence>
<sequence>MPTERVFRRFARSCFIVAAAILAILSTACARTVDTDWSRKAALSRGAVVEADGRILNPGPLAAFVQSVAERRSAVVQVVTYPAEAEPIVMTAEFDGQSVQLTREQRLEGGSATSTAVCGGIEKRGGAEADTYMVTGCGSAEMELAVVPKLILAPNVETADYGAELLLDPLPSGNNEDGAVAAYRIEMRNLGEQILECGSDYMIEKQAYGTWIIVPYKADIAFTANLAHLQKGESYEASFGFKMLESWPEPGRYRVVKEATFGKTKVKLAAEFDVPDKN</sequence>
<keyword evidence="1" id="KW-0732">Signal</keyword>
<proteinExistence type="predicted"/>
<dbReference type="RefSeq" id="WP_282907205.1">
    <property type="nucleotide sequence ID" value="NZ_JAGRPV010000001.1"/>
</dbReference>
<protein>
    <recommendedName>
        <fullName evidence="2">Bacterial Ig-like domain-containing protein</fullName>
    </recommendedName>
</protein>
<comment type="caution">
    <text evidence="3">The sequence shown here is derived from an EMBL/GenBank/DDBJ whole genome shotgun (WGS) entry which is preliminary data.</text>
</comment>
<feature type="domain" description="Bacterial Ig-like" evidence="2">
    <location>
        <begin position="184"/>
        <end position="272"/>
    </location>
</feature>
<feature type="chain" id="PRO_5046233652" description="Bacterial Ig-like domain-containing protein" evidence="1">
    <location>
        <begin position="31"/>
        <end position="278"/>
    </location>
</feature>
<organism evidence="3 4">
    <name type="scientific">Cohnella hashimotonis</name>
    <dbReference type="NCBI Taxonomy" id="2826895"/>
    <lineage>
        <taxon>Bacteria</taxon>
        <taxon>Bacillati</taxon>
        <taxon>Bacillota</taxon>
        <taxon>Bacilli</taxon>
        <taxon>Bacillales</taxon>
        <taxon>Paenibacillaceae</taxon>
        <taxon>Cohnella</taxon>
    </lineage>
</organism>
<name>A0ABT6TBH9_9BACL</name>
<evidence type="ECO:0000259" key="2">
    <source>
        <dbReference type="Pfam" id="PF20251"/>
    </source>
</evidence>
<dbReference type="PROSITE" id="PS51257">
    <property type="entry name" value="PROKAR_LIPOPROTEIN"/>
    <property type="match status" value="1"/>
</dbReference>
<dbReference type="EMBL" id="JAGRPV010000001">
    <property type="protein sequence ID" value="MDI4644186.1"/>
    <property type="molecule type" value="Genomic_DNA"/>
</dbReference>
<feature type="signal peptide" evidence="1">
    <location>
        <begin position="1"/>
        <end position="30"/>
    </location>
</feature>